<comment type="caution">
    <text evidence="3">The sequence shown here is derived from an EMBL/GenBank/DDBJ whole genome shotgun (WGS) entry which is preliminary data.</text>
</comment>
<dbReference type="Pfam" id="PF01230">
    <property type="entry name" value="HIT"/>
    <property type="match status" value="1"/>
</dbReference>
<evidence type="ECO:0000313" key="4">
    <source>
        <dbReference type="Proteomes" id="UP000651977"/>
    </source>
</evidence>
<gene>
    <name evidence="3" type="ORF">GCM10007414_24140</name>
</gene>
<keyword evidence="4" id="KW-1185">Reference proteome</keyword>
<evidence type="ECO:0000256" key="1">
    <source>
        <dbReference type="PROSITE-ProRule" id="PRU00464"/>
    </source>
</evidence>
<dbReference type="RefSeq" id="WP_055732018.1">
    <property type="nucleotide sequence ID" value="NZ_BMDY01000014.1"/>
</dbReference>
<protein>
    <submittedName>
        <fullName evidence="3">Hydrolase</fullName>
    </submittedName>
</protein>
<proteinExistence type="predicted"/>
<evidence type="ECO:0000259" key="2">
    <source>
        <dbReference type="PROSITE" id="PS51084"/>
    </source>
</evidence>
<dbReference type="InterPro" id="IPR039384">
    <property type="entry name" value="HINT"/>
</dbReference>
<dbReference type="CDD" id="cd01277">
    <property type="entry name" value="HINT_subgroup"/>
    <property type="match status" value="1"/>
</dbReference>
<dbReference type="Proteomes" id="UP000651977">
    <property type="component" value="Unassembled WGS sequence"/>
</dbReference>
<organism evidence="3 4">
    <name type="scientific">Agarivorans gilvus</name>
    <dbReference type="NCBI Taxonomy" id="680279"/>
    <lineage>
        <taxon>Bacteria</taxon>
        <taxon>Pseudomonadati</taxon>
        <taxon>Pseudomonadota</taxon>
        <taxon>Gammaproteobacteria</taxon>
        <taxon>Alteromonadales</taxon>
        <taxon>Alteromonadaceae</taxon>
        <taxon>Agarivorans</taxon>
    </lineage>
</organism>
<feature type="short sequence motif" description="Histidine triad motif" evidence="1">
    <location>
        <begin position="100"/>
        <end position="104"/>
    </location>
</feature>
<evidence type="ECO:0000313" key="3">
    <source>
        <dbReference type="EMBL" id="GGB09943.1"/>
    </source>
</evidence>
<accession>A0ABQ1I3X6</accession>
<dbReference type="InterPro" id="IPR001310">
    <property type="entry name" value="Histidine_triad_HIT"/>
</dbReference>
<dbReference type="GO" id="GO:0016787">
    <property type="term" value="F:hydrolase activity"/>
    <property type="evidence" value="ECO:0007669"/>
    <property type="project" value="UniProtKB-KW"/>
</dbReference>
<dbReference type="PRINTS" id="PR00332">
    <property type="entry name" value="HISTRIAD"/>
</dbReference>
<dbReference type="PROSITE" id="PS51084">
    <property type="entry name" value="HIT_2"/>
    <property type="match status" value="1"/>
</dbReference>
<sequence length="139" mass="15144">MSYDNDNIFAKIIRGEMDCLKVYEDQYTLAFMDIMPQADGHTLVIPKEAAETLFDLSEEGAAATIKTVKKVAEAVKQAMQVEGVSLVQFNGAQAGQTVPHIHFHIIPGSLAEARSHARNMVDSAKLQPFADKIAALLSV</sequence>
<keyword evidence="3" id="KW-0378">Hydrolase</keyword>
<feature type="domain" description="HIT" evidence="2">
    <location>
        <begin position="8"/>
        <end position="115"/>
    </location>
</feature>
<name>A0ABQ1I3X6_9ALTE</name>
<dbReference type="InterPro" id="IPR036265">
    <property type="entry name" value="HIT-like_sf"/>
</dbReference>
<dbReference type="EMBL" id="BMDY01000014">
    <property type="protein sequence ID" value="GGB09943.1"/>
    <property type="molecule type" value="Genomic_DNA"/>
</dbReference>
<dbReference type="PANTHER" id="PTHR46648:SF1">
    <property type="entry name" value="ADENOSINE 5'-MONOPHOSPHORAMIDASE HNT1"/>
    <property type="match status" value="1"/>
</dbReference>
<dbReference type="Gene3D" id="3.30.428.10">
    <property type="entry name" value="HIT-like"/>
    <property type="match status" value="1"/>
</dbReference>
<dbReference type="InterPro" id="IPR011146">
    <property type="entry name" value="HIT-like"/>
</dbReference>
<dbReference type="PANTHER" id="PTHR46648">
    <property type="entry name" value="HIT FAMILY PROTEIN 1"/>
    <property type="match status" value="1"/>
</dbReference>
<dbReference type="SUPFAM" id="SSF54197">
    <property type="entry name" value="HIT-like"/>
    <property type="match status" value="1"/>
</dbReference>
<reference evidence="4" key="1">
    <citation type="journal article" date="2019" name="Int. J. Syst. Evol. Microbiol.">
        <title>The Global Catalogue of Microorganisms (GCM) 10K type strain sequencing project: providing services to taxonomists for standard genome sequencing and annotation.</title>
        <authorList>
            <consortium name="The Broad Institute Genomics Platform"/>
            <consortium name="The Broad Institute Genome Sequencing Center for Infectious Disease"/>
            <person name="Wu L."/>
            <person name="Ma J."/>
        </authorList>
    </citation>
    <scope>NUCLEOTIDE SEQUENCE [LARGE SCALE GENOMIC DNA]</scope>
    <source>
        <strain evidence="4">CGMCC 1.10131</strain>
    </source>
</reference>